<reference evidence="2" key="1">
    <citation type="submission" date="2020-02" db="EMBL/GenBank/DDBJ databases">
        <authorList>
            <person name="Meier V. D."/>
        </authorList>
    </citation>
    <scope>NUCLEOTIDE SEQUENCE</scope>
    <source>
        <strain evidence="2">AVDCRST_MAG66</strain>
    </source>
</reference>
<protein>
    <submittedName>
        <fullName evidence="2">Uncharacterized protein</fullName>
    </submittedName>
</protein>
<sequence length="37" mass="3831">MPGSGDQPHAAIAGAGHSVQEDAGPEPARVLLRWRPV</sequence>
<proteinExistence type="predicted"/>
<accession>A0A6J4N8L8</accession>
<dbReference type="EMBL" id="CADCUS010000041">
    <property type="protein sequence ID" value="CAA9380838.1"/>
    <property type="molecule type" value="Genomic_DNA"/>
</dbReference>
<evidence type="ECO:0000313" key="2">
    <source>
        <dbReference type="EMBL" id="CAA9380838.1"/>
    </source>
</evidence>
<name>A0A6J4N8L8_9PSEU</name>
<dbReference type="AlphaFoldDB" id="A0A6J4N8L8"/>
<gene>
    <name evidence="2" type="ORF">AVDCRST_MAG66-262</name>
</gene>
<evidence type="ECO:0000256" key="1">
    <source>
        <dbReference type="SAM" id="MobiDB-lite"/>
    </source>
</evidence>
<feature type="region of interest" description="Disordered" evidence="1">
    <location>
        <begin position="1"/>
        <end position="37"/>
    </location>
</feature>
<organism evidence="2">
    <name type="scientific">uncultured Pseudonocardia sp</name>
    <dbReference type="NCBI Taxonomy" id="211455"/>
    <lineage>
        <taxon>Bacteria</taxon>
        <taxon>Bacillati</taxon>
        <taxon>Actinomycetota</taxon>
        <taxon>Actinomycetes</taxon>
        <taxon>Pseudonocardiales</taxon>
        <taxon>Pseudonocardiaceae</taxon>
        <taxon>Pseudonocardia</taxon>
        <taxon>environmental samples</taxon>
    </lineage>
</organism>